<dbReference type="RefSeq" id="XP_009175414.1">
    <property type="nucleotide sequence ID" value="XM_009177150.1"/>
</dbReference>
<accession>A0A074ZCB9</accession>
<sequence>MYDLSHTSPTDPLTVVAERLQTEGTGAFLSESLADNRPTVKMWGLSSATDESNVGY</sequence>
<reference evidence="1 2" key="1">
    <citation type="submission" date="2013-11" db="EMBL/GenBank/DDBJ databases">
        <title>Opisthorchis viverrini - life in the bile duct.</title>
        <authorList>
            <person name="Young N.D."/>
            <person name="Nagarajan N."/>
            <person name="Lin S.J."/>
            <person name="Korhonen P.K."/>
            <person name="Jex A.R."/>
            <person name="Hall R.S."/>
            <person name="Safavi-Hemami H."/>
            <person name="Kaewkong W."/>
            <person name="Bertrand D."/>
            <person name="Gao S."/>
            <person name="Seet Q."/>
            <person name="Wongkham S."/>
            <person name="Teh B.T."/>
            <person name="Wongkham C."/>
            <person name="Intapan P.M."/>
            <person name="Maleewong W."/>
            <person name="Yang X."/>
            <person name="Hu M."/>
            <person name="Wang Z."/>
            <person name="Hofmann A."/>
            <person name="Sternberg P.W."/>
            <person name="Tan P."/>
            <person name="Wang J."/>
            <person name="Gasser R.B."/>
        </authorList>
    </citation>
    <scope>NUCLEOTIDE SEQUENCE [LARGE SCALE GENOMIC DNA]</scope>
</reference>
<name>A0A074ZCB9_OPIVI</name>
<gene>
    <name evidence="1" type="ORF">T265_15235</name>
</gene>
<protein>
    <submittedName>
        <fullName evidence="1">Uncharacterized protein</fullName>
    </submittedName>
</protein>
<evidence type="ECO:0000313" key="2">
    <source>
        <dbReference type="Proteomes" id="UP000054324"/>
    </source>
</evidence>
<evidence type="ECO:0000313" key="1">
    <source>
        <dbReference type="EMBL" id="KER20850.1"/>
    </source>
</evidence>
<dbReference type="GeneID" id="20329400"/>
<keyword evidence="2" id="KW-1185">Reference proteome</keyword>
<proteinExistence type="predicted"/>
<dbReference type="Proteomes" id="UP000054324">
    <property type="component" value="Unassembled WGS sequence"/>
</dbReference>
<organism evidence="1 2">
    <name type="scientific">Opisthorchis viverrini</name>
    <name type="common">Southeast Asian liver fluke</name>
    <dbReference type="NCBI Taxonomy" id="6198"/>
    <lineage>
        <taxon>Eukaryota</taxon>
        <taxon>Metazoa</taxon>
        <taxon>Spiralia</taxon>
        <taxon>Lophotrochozoa</taxon>
        <taxon>Platyhelminthes</taxon>
        <taxon>Trematoda</taxon>
        <taxon>Digenea</taxon>
        <taxon>Opisthorchiida</taxon>
        <taxon>Opisthorchiata</taxon>
        <taxon>Opisthorchiidae</taxon>
        <taxon>Opisthorchis</taxon>
    </lineage>
</organism>
<dbReference type="KEGG" id="ovi:T265_15235"/>
<dbReference type="CTD" id="20329400"/>
<dbReference type="EMBL" id="KL597016">
    <property type="protein sequence ID" value="KER20850.1"/>
    <property type="molecule type" value="Genomic_DNA"/>
</dbReference>
<dbReference type="AlphaFoldDB" id="A0A074ZCB9"/>